<evidence type="ECO:0000313" key="3">
    <source>
        <dbReference type="EMBL" id="CDM36910.1"/>
    </source>
</evidence>
<feature type="compositionally biased region" description="Polar residues" evidence="1">
    <location>
        <begin position="415"/>
        <end position="441"/>
    </location>
</feature>
<feature type="domain" description="HNH nuclease" evidence="2">
    <location>
        <begin position="181"/>
        <end position="266"/>
    </location>
</feature>
<name>W6QKF5_PENRF</name>
<dbReference type="InterPro" id="IPR003615">
    <property type="entry name" value="HNH_nuc"/>
</dbReference>
<evidence type="ECO:0000313" key="4">
    <source>
        <dbReference type="Proteomes" id="UP000030686"/>
    </source>
</evidence>
<feature type="region of interest" description="Disordered" evidence="1">
    <location>
        <begin position="134"/>
        <end position="170"/>
    </location>
</feature>
<dbReference type="OrthoDB" id="4364879at2759"/>
<proteinExistence type="predicted"/>
<evidence type="ECO:0000259" key="2">
    <source>
        <dbReference type="Pfam" id="PF13391"/>
    </source>
</evidence>
<reference evidence="3" key="1">
    <citation type="journal article" date="2014" name="Nat. Commun.">
        <title>Multiple recent horizontal transfers of a large genomic region in cheese making fungi.</title>
        <authorList>
            <person name="Cheeseman K."/>
            <person name="Ropars J."/>
            <person name="Renault P."/>
            <person name="Dupont J."/>
            <person name="Gouzy J."/>
            <person name="Branca A."/>
            <person name="Abraham A.L."/>
            <person name="Ceppi M."/>
            <person name="Conseiller E."/>
            <person name="Debuchy R."/>
            <person name="Malagnac F."/>
            <person name="Goarin A."/>
            <person name="Silar P."/>
            <person name="Lacoste S."/>
            <person name="Sallet E."/>
            <person name="Bensimon A."/>
            <person name="Giraud T."/>
            <person name="Brygoo Y."/>
        </authorList>
    </citation>
    <scope>NUCLEOTIDE SEQUENCE [LARGE SCALE GENOMIC DNA]</scope>
    <source>
        <strain evidence="3">FM164</strain>
    </source>
</reference>
<dbReference type="Proteomes" id="UP000030686">
    <property type="component" value="Unassembled WGS sequence"/>
</dbReference>
<gene>
    <name evidence="3" type="ORF">PROQFM164_S05g000743</name>
</gene>
<dbReference type="AlphaFoldDB" id="W6QKF5"/>
<organism evidence="3 4">
    <name type="scientific">Penicillium roqueforti (strain FM164)</name>
    <dbReference type="NCBI Taxonomy" id="1365484"/>
    <lineage>
        <taxon>Eukaryota</taxon>
        <taxon>Fungi</taxon>
        <taxon>Dikarya</taxon>
        <taxon>Ascomycota</taxon>
        <taxon>Pezizomycotina</taxon>
        <taxon>Eurotiomycetes</taxon>
        <taxon>Eurotiomycetidae</taxon>
        <taxon>Eurotiales</taxon>
        <taxon>Aspergillaceae</taxon>
        <taxon>Penicillium</taxon>
    </lineage>
</organism>
<keyword evidence="4" id="KW-1185">Reference proteome</keyword>
<feature type="compositionally biased region" description="Acidic residues" evidence="1">
    <location>
        <begin position="376"/>
        <end position="385"/>
    </location>
</feature>
<evidence type="ECO:0000256" key="1">
    <source>
        <dbReference type="SAM" id="MobiDB-lite"/>
    </source>
</evidence>
<dbReference type="EMBL" id="HG792019">
    <property type="protein sequence ID" value="CDM36910.1"/>
    <property type="molecule type" value="Genomic_DNA"/>
</dbReference>
<feature type="compositionally biased region" description="Polar residues" evidence="1">
    <location>
        <begin position="134"/>
        <end position="145"/>
    </location>
</feature>
<sequence length="441" mass="49405">MAEQLAEQIAADDHHILSEFEDPERKALIARFVESDPTRLSEVPLRNYLALWFSDIQVLRGLVSPHNTNEAFERLGVFKATVKSMNIYDVAGTWAGKTQANKTGDKSHISSVYSSSSAATPASPPLATVRSNVLSTHGTTGSSTPRVPIFRPRGSVSPAGTLPQREADPRFKSLERDNKQCVLTKRGQPTIQTAHIVPNKLNQTTNRHLTKQDCWAWLDAFWGKDRVDQWKAQLLTGDVIGTERVSNLITLEMQTHEYWDRASIAFRPVWVNATNTEMHIAFHWLPFVKDGPLAIHIKQTELVPTQEHIFSDPYYKPRMGPGMNNMLFHTETLKPIVSGYVFKMSTTNAKERPLPSMELLQLKWNLSRIAAMQGAAEDEDSDYESDGGSVAVPAGPRTPVRGRRMSDENRPPFRSSIQSLSPSKLQNLSLEDDNTSSYLVE</sequence>
<accession>W6QKF5</accession>
<feature type="region of interest" description="Disordered" evidence="1">
    <location>
        <begin position="375"/>
        <end position="441"/>
    </location>
</feature>
<dbReference type="Pfam" id="PF13391">
    <property type="entry name" value="HNH_2"/>
    <property type="match status" value="1"/>
</dbReference>
<protein>
    <recommendedName>
        <fullName evidence="2">HNH nuclease domain-containing protein</fullName>
    </recommendedName>
</protein>